<dbReference type="CDD" id="cd00564">
    <property type="entry name" value="TMP_TenI"/>
    <property type="match status" value="1"/>
</dbReference>
<proteinExistence type="inferred from homology"/>
<dbReference type="HAMAP" id="MF_00228">
    <property type="entry name" value="Thz_kinase"/>
    <property type="match status" value="1"/>
</dbReference>
<dbReference type="GO" id="GO:0005737">
    <property type="term" value="C:cytoplasm"/>
    <property type="evidence" value="ECO:0007669"/>
    <property type="project" value="TreeGrafter"/>
</dbReference>
<evidence type="ECO:0000313" key="17">
    <source>
        <dbReference type="Proteomes" id="UP000383932"/>
    </source>
</evidence>
<dbReference type="Gene3D" id="3.40.1190.20">
    <property type="match status" value="1"/>
</dbReference>
<reference evidence="16" key="1">
    <citation type="journal article" date="2019" name="Fungal Biol. Biotechnol.">
        <title>Draft genome sequence of fastidious pathogen Ceratobasidium theobromae, which causes vascular-streak dieback in Theobroma cacao.</title>
        <authorList>
            <person name="Ali S.S."/>
            <person name="Asman A."/>
            <person name="Shao J."/>
            <person name="Firmansyah A.P."/>
            <person name="Susilo A.W."/>
            <person name="Rosmana A."/>
            <person name="McMahon P."/>
            <person name="Junaid M."/>
            <person name="Guest D."/>
            <person name="Kheng T.Y."/>
            <person name="Meinhardt L.W."/>
            <person name="Bailey B.A."/>
        </authorList>
    </citation>
    <scope>NUCLEOTIDE SEQUENCE [LARGE SCALE GENOMIC DNA]</scope>
    <source>
        <strain evidence="16">CT2</strain>
    </source>
</reference>
<comment type="catalytic activity">
    <reaction evidence="1">
        <text>5-(2-hydroxyethyl)-4-methylthiazole + ATP = 4-methyl-5-(2-phosphooxyethyl)-thiazole + ADP + H(+)</text>
        <dbReference type="Rhea" id="RHEA:24212"/>
        <dbReference type="ChEBI" id="CHEBI:15378"/>
        <dbReference type="ChEBI" id="CHEBI:17957"/>
        <dbReference type="ChEBI" id="CHEBI:30616"/>
        <dbReference type="ChEBI" id="CHEBI:58296"/>
        <dbReference type="ChEBI" id="CHEBI:456216"/>
        <dbReference type="EC" id="2.7.1.50"/>
    </reaction>
</comment>
<comment type="caution">
    <text evidence="16">The sequence shown here is derived from an EMBL/GenBank/DDBJ whole genome shotgun (WGS) entry which is preliminary data.</text>
</comment>
<evidence type="ECO:0000256" key="10">
    <source>
        <dbReference type="ARBA" id="ARBA00022842"/>
    </source>
</evidence>
<dbReference type="Gene3D" id="3.20.20.70">
    <property type="entry name" value="Aldolase class I"/>
    <property type="match status" value="1"/>
</dbReference>
<dbReference type="UniPathway" id="UPA00060">
    <property type="reaction ID" value="UER00139"/>
</dbReference>
<gene>
    <name evidence="16" type="ORF">CTheo_3697</name>
</gene>
<dbReference type="InterPro" id="IPR000417">
    <property type="entry name" value="Hyethyz_kinase"/>
</dbReference>
<dbReference type="InterPro" id="IPR034291">
    <property type="entry name" value="TMP_synthase"/>
</dbReference>
<evidence type="ECO:0000256" key="12">
    <source>
        <dbReference type="ARBA" id="ARBA00047334"/>
    </source>
</evidence>
<dbReference type="Pfam" id="PF02110">
    <property type="entry name" value="HK"/>
    <property type="match status" value="1"/>
</dbReference>
<dbReference type="CDD" id="cd01170">
    <property type="entry name" value="THZ_kinase"/>
    <property type="match status" value="1"/>
</dbReference>
<dbReference type="Pfam" id="PF02581">
    <property type="entry name" value="TMP-TENI"/>
    <property type="match status" value="1"/>
</dbReference>
<dbReference type="NCBIfam" id="TIGR00693">
    <property type="entry name" value="thiE"/>
    <property type="match status" value="1"/>
</dbReference>
<comment type="catalytic activity">
    <reaction evidence="14">
        <text>2-[(2R,5Z)-2-carboxy-4-methylthiazol-5(2H)-ylidene]ethyl phosphate + 4-amino-2-methyl-5-(diphosphooxymethyl)pyrimidine + 2 H(+) = thiamine phosphate + CO2 + diphosphate</text>
        <dbReference type="Rhea" id="RHEA:47844"/>
        <dbReference type="ChEBI" id="CHEBI:15378"/>
        <dbReference type="ChEBI" id="CHEBI:16526"/>
        <dbReference type="ChEBI" id="CHEBI:33019"/>
        <dbReference type="ChEBI" id="CHEBI:37575"/>
        <dbReference type="ChEBI" id="CHEBI:57841"/>
        <dbReference type="ChEBI" id="CHEBI:62899"/>
        <dbReference type="EC" id="2.5.1.3"/>
    </reaction>
</comment>
<evidence type="ECO:0000256" key="9">
    <source>
        <dbReference type="ARBA" id="ARBA00022840"/>
    </source>
</evidence>
<dbReference type="InterPro" id="IPR029056">
    <property type="entry name" value="Ribokinase-like"/>
</dbReference>
<evidence type="ECO:0000256" key="13">
    <source>
        <dbReference type="ARBA" id="ARBA00047851"/>
    </source>
</evidence>
<dbReference type="OrthoDB" id="4994at2759"/>
<feature type="domain" description="Thiamine phosphate synthase/TenI" evidence="15">
    <location>
        <begin position="22"/>
        <end position="185"/>
    </location>
</feature>
<accession>A0A5N5QNJ8</accession>
<comment type="catalytic activity">
    <reaction evidence="13">
        <text>2-(2-carboxy-4-methylthiazol-5-yl)ethyl phosphate + 4-amino-2-methyl-5-(diphosphooxymethyl)pyrimidine + 2 H(+) = thiamine phosphate + CO2 + diphosphate</text>
        <dbReference type="Rhea" id="RHEA:47848"/>
        <dbReference type="ChEBI" id="CHEBI:15378"/>
        <dbReference type="ChEBI" id="CHEBI:16526"/>
        <dbReference type="ChEBI" id="CHEBI:33019"/>
        <dbReference type="ChEBI" id="CHEBI:37575"/>
        <dbReference type="ChEBI" id="CHEBI:57841"/>
        <dbReference type="ChEBI" id="CHEBI:62890"/>
        <dbReference type="EC" id="2.5.1.3"/>
    </reaction>
</comment>
<keyword evidence="9" id="KW-0067">ATP-binding</keyword>
<evidence type="ECO:0000256" key="5">
    <source>
        <dbReference type="ARBA" id="ARBA00022679"/>
    </source>
</evidence>
<dbReference type="GO" id="GO:0004417">
    <property type="term" value="F:hydroxyethylthiazole kinase activity"/>
    <property type="evidence" value="ECO:0007669"/>
    <property type="project" value="UniProtKB-EC"/>
</dbReference>
<dbReference type="PANTHER" id="PTHR20857">
    <property type="entry name" value="THIAMINE-PHOSPHATE PYROPHOSPHORYLASE"/>
    <property type="match status" value="1"/>
</dbReference>
<dbReference type="HAMAP" id="MF_00097">
    <property type="entry name" value="TMP_synthase"/>
    <property type="match status" value="1"/>
</dbReference>
<dbReference type="GO" id="GO:0004789">
    <property type="term" value="F:thiamine-phosphate diphosphorylase activity"/>
    <property type="evidence" value="ECO:0007669"/>
    <property type="project" value="UniProtKB-EC"/>
</dbReference>
<evidence type="ECO:0000256" key="1">
    <source>
        <dbReference type="ARBA" id="ARBA00001771"/>
    </source>
</evidence>
<dbReference type="Proteomes" id="UP000383932">
    <property type="component" value="Unassembled WGS sequence"/>
</dbReference>
<dbReference type="NCBIfam" id="NF006830">
    <property type="entry name" value="PRK09355.1"/>
    <property type="match status" value="1"/>
</dbReference>
<dbReference type="PRINTS" id="PR01099">
    <property type="entry name" value="HYETHTZKNASE"/>
</dbReference>
<evidence type="ECO:0000256" key="6">
    <source>
        <dbReference type="ARBA" id="ARBA00022723"/>
    </source>
</evidence>
<comment type="pathway">
    <text evidence="4">Cofactor biosynthesis; thiamine diphosphate biosynthesis; thiamine phosphate from 4-amino-2-methyl-5-diphosphomethylpyrimidine and 4-methyl-5-(2-phosphoethyl)-thiazole: step 1/1.</text>
</comment>
<evidence type="ECO:0000256" key="4">
    <source>
        <dbReference type="ARBA" id="ARBA00005165"/>
    </source>
</evidence>
<comment type="pathway">
    <text evidence="3">Cofactor biosynthesis; thiamine diphosphate biosynthesis; 4-methyl-5-(2-phosphoethyl)-thiazole from 5-(2-hydroxyethyl)-4-methylthiazole: step 1/1.</text>
</comment>
<comment type="cofactor">
    <cofactor evidence="2">
        <name>Mg(2+)</name>
        <dbReference type="ChEBI" id="CHEBI:18420"/>
    </cofactor>
</comment>
<evidence type="ECO:0000259" key="15">
    <source>
        <dbReference type="Pfam" id="PF02581"/>
    </source>
</evidence>
<keyword evidence="6" id="KW-0479">Metal-binding</keyword>
<dbReference type="SUPFAM" id="SSF51391">
    <property type="entry name" value="Thiamin phosphate synthase"/>
    <property type="match status" value="1"/>
</dbReference>
<sequence length="521" mass="54416">MTKIDYSLYLVTGRDFLPPGKSVKGGVTVVQVREKMTDTGEFFEIARKTKQICDKYSVPLIINDRVDVALAVGAAGVHLGQTDMPIAVARELLKLGNPDTPPLIGISVGNVEEAKRAVEDRADYVGIGAIWATQTKNLVKPIVGVRGIGEILDIVGTDIPAVAIGGIKIQNALHTLHGARGPQTGTDLAGLAVITEIVGAPDASIPARALAKIISSYKLQPREFALYSPIDAPPSAALLVEKSGLLLTTLREHSPLVHQITNHVVVAQSANATLALGASPIMATAPEEMEDLAKVAGGLLVNFGTVTSKAGMLVAGRAANANKEPVVFDPVGVGATRYRRETANELLNTWQVSVIKGNAGEIGALLGLSEVSSRGVDSVGPGFSDPAEVVRALAKRERCVIVMTGEIDYISDGHTAVALSNGHKMLGDITGSGCIVGTAITAFAAAARILAPQSDENECRLVRGNMLQAAVAGVLAITIAAEIAAVRPDVQGTGTFMSALIDELYNLKPETIEGHAKVRIL</sequence>
<keyword evidence="10" id="KW-0460">Magnesium</keyword>
<dbReference type="GO" id="GO:0000287">
    <property type="term" value="F:magnesium ion binding"/>
    <property type="evidence" value="ECO:0007669"/>
    <property type="project" value="InterPro"/>
</dbReference>
<evidence type="ECO:0000256" key="14">
    <source>
        <dbReference type="ARBA" id="ARBA00047883"/>
    </source>
</evidence>
<dbReference type="NCBIfam" id="TIGR00694">
    <property type="entry name" value="thiM"/>
    <property type="match status" value="1"/>
</dbReference>
<keyword evidence="5" id="KW-0808">Transferase</keyword>
<keyword evidence="7" id="KW-0547">Nucleotide-binding</keyword>
<keyword evidence="8 16" id="KW-0418">Kinase</keyword>
<dbReference type="PANTHER" id="PTHR20857:SF23">
    <property type="entry name" value="THIAMINE BIOSYNTHETIC BIFUNCTIONAL ENZYME"/>
    <property type="match status" value="1"/>
</dbReference>
<keyword evidence="17" id="KW-1185">Reference proteome</keyword>
<protein>
    <submittedName>
        <fullName evidence="16">Thiamine-phosphate diphosphorylase/hydroxyethylthiazole kinase</fullName>
    </submittedName>
</protein>
<dbReference type="EMBL" id="SSOP01000052">
    <property type="protein sequence ID" value="KAB5592837.1"/>
    <property type="molecule type" value="Genomic_DNA"/>
</dbReference>
<dbReference type="InterPro" id="IPR013785">
    <property type="entry name" value="Aldolase_TIM"/>
</dbReference>
<reference evidence="16" key="2">
    <citation type="submission" date="2019-04" db="EMBL/GenBank/DDBJ databases">
        <authorList>
            <person name="Ali S."/>
            <person name="Shao J."/>
            <person name="Asman A."/>
            <person name="Bailey B."/>
        </authorList>
    </citation>
    <scope>NUCLEOTIDE SEQUENCE</scope>
    <source>
        <strain evidence="16">CT2</strain>
    </source>
</reference>
<evidence type="ECO:0000256" key="11">
    <source>
        <dbReference type="ARBA" id="ARBA00022977"/>
    </source>
</evidence>
<dbReference type="GO" id="GO:0009228">
    <property type="term" value="P:thiamine biosynthetic process"/>
    <property type="evidence" value="ECO:0007669"/>
    <property type="project" value="UniProtKB-KW"/>
</dbReference>
<comment type="catalytic activity">
    <reaction evidence="12">
        <text>4-methyl-5-(2-phosphooxyethyl)-thiazole + 4-amino-2-methyl-5-(diphosphooxymethyl)pyrimidine + H(+) = thiamine phosphate + diphosphate</text>
        <dbReference type="Rhea" id="RHEA:22328"/>
        <dbReference type="ChEBI" id="CHEBI:15378"/>
        <dbReference type="ChEBI" id="CHEBI:33019"/>
        <dbReference type="ChEBI" id="CHEBI:37575"/>
        <dbReference type="ChEBI" id="CHEBI:57841"/>
        <dbReference type="ChEBI" id="CHEBI:58296"/>
        <dbReference type="EC" id="2.5.1.3"/>
    </reaction>
</comment>
<dbReference type="InterPro" id="IPR022998">
    <property type="entry name" value="ThiamineP_synth_TenI"/>
</dbReference>
<evidence type="ECO:0000256" key="2">
    <source>
        <dbReference type="ARBA" id="ARBA00001946"/>
    </source>
</evidence>
<keyword evidence="11" id="KW-0784">Thiamine biosynthesis</keyword>
<name>A0A5N5QNJ8_9AGAM</name>
<dbReference type="AlphaFoldDB" id="A0A5N5QNJ8"/>
<evidence type="ECO:0000256" key="3">
    <source>
        <dbReference type="ARBA" id="ARBA00004868"/>
    </source>
</evidence>
<dbReference type="InterPro" id="IPR036206">
    <property type="entry name" value="ThiamineP_synth_sf"/>
</dbReference>
<evidence type="ECO:0000313" key="16">
    <source>
        <dbReference type="EMBL" id="KAB5592837.1"/>
    </source>
</evidence>
<dbReference type="GO" id="GO:0009229">
    <property type="term" value="P:thiamine diphosphate biosynthetic process"/>
    <property type="evidence" value="ECO:0007669"/>
    <property type="project" value="UniProtKB-UniPathway"/>
</dbReference>
<evidence type="ECO:0000256" key="7">
    <source>
        <dbReference type="ARBA" id="ARBA00022741"/>
    </source>
</evidence>
<organism evidence="16 17">
    <name type="scientific">Ceratobasidium theobromae</name>
    <dbReference type="NCBI Taxonomy" id="1582974"/>
    <lineage>
        <taxon>Eukaryota</taxon>
        <taxon>Fungi</taxon>
        <taxon>Dikarya</taxon>
        <taxon>Basidiomycota</taxon>
        <taxon>Agaricomycotina</taxon>
        <taxon>Agaricomycetes</taxon>
        <taxon>Cantharellales</taxon>
        <taxon>Ceratobasidiaceae</taxon>
        <taxon>Ceratobasidium</taxon>
    </lineage>
</organism>
<evidence type="ECO:0000256" key="8">
    <source>
        <dbReference type="ARBA" id="ARBA00022777"/>
    </source>
</evidence>
<dbReference type="SUPFAM" id="SSF53613">
    <property type="entry name" value="Ribokinase-like"/>
    <property type="match status" value="1"/>
</dbReference>
<dbReference type="GO" id="GO:0005524">
    <property type="term" value="F:ATP binding"/>
    <property type="evidence" value="ECO:0007669"/>
    <property type="project" value="UniProtKB-KW"/>
</dbReference>